<dbReference type="InterPro" id="IPR012659">
    <property type="entry name" value="CHP02444"/>
</dbReference>
<sequence>MSEDRDSLIGWALDCYQQPGVMSTLLALQDECGLDVLLLLASAWLWTQGRRVSHEDMLPMLAQQQSWQDQVIKPLRLVRRKLKQDESAQSLYQQVKAVELEAELLQLRRLEPLFAELSVPVRLPLVEQLGVLAQVQGGGESGERLQALLDQYAAAVADFSSTAA</sequence>
<evidence type="ECO:0000313" key="2">
    <source>
        <dbReference type="Proteomes" id="UP000275199"/>
    </source>
</evidence>
<proteinExistence type="predicted"/>
<dbReference type="NCBIfam" id="TIGR02444">
    <property type="entry name" value="TIGR02444 family protein"/>
    <property type="match status" value="1"/>
</dbReference>
<accession>A0ABX9XI62</accession>
<name>A0ABX9XI62_9PSED</name>
<evidence type="ECO:0000313" key="1">
    <source>
        <dbReference type="EMBL" id="ROZ84846.1"/>
    </source>
</evidence>
<organism evidence="1 2">
    <name type="scientific">Pseudomonas neustonica</name>
    <dbReference type="NCBI Taxonomy" id="2487346"/>
    <lineage>
        <taxon>Bacteria</taxon>
        <taxon>Pseudomonadati</taxon>
        <taxon>Pseudomonadota</taxon>
        <taxon>Gammaproteobacteria</taxon>
        <taxon>Pseudomonadales</taxon>
        <taxon>Pseudomonadaceae</taxon>
        <taxon>Pseudomonas</taxon>
    </lineage>
</organism>
<gene>
    <name evidence="1" type="ORF">EF096_09345</name>
</gene>
<keyword evidence="2" id="KW-1185">Reference proteome</keyword>
<comment type="caution">
    <text evidence="1">The sequence shown here is derived from an EMBL/GenBank/DDBJ whole genome shotgun (WGS) entry which is preliminary data.</text>
</comment>
<protein>
    <submittedName>
        <fullName evidence="1">TIGR02444 family protein</fullName>
    </submittedName>
</protein>
<dbReference type="Proteomes" id="UP000275199">
    <property type="component" value="Unassembled WGS sequence"/>
</dbReference>
<reference evidence="1 2" key="1">
    <citation type="submission" date="2018-11" db="EMBL/GenBank/DDBJ databases">
        <authorList>
            <person name="Jang G.I."/>
            <person name="Hwang C.Y."/>
        </authorList>
    </citation>
    <scope>NUCLEOTIDE SEQUENCE [LARGE SCALE GENOMIC DNA]</scope>
    <source>
        <strain evidence="1 2">SSM26</strain>
    </source>
</reference>
<dbReference type="RefSeq" id="WP_123889357.1">
    <property type="nucleotide sequence ID" value="NZ_JBPYCX010000004.1"/>
</dbReference>
<dbReference type="EMBL" id="RKKU01000009">
    <property type="protein sequence ID" value="ROZ84846.1"/>
    <property type="molecule type" value="Genomic_DNA"/>
</dbReference>
<dbReference type="Pfam" id="PF09523">
    <property type="entry name" value="DUF2390"/>
    <property type="match status" value="1"/>
</dbReference>